<evidence type="ECO:0000313" key="2">
    <source>
        <dbReference type="EMBL" id="KAH8022357.1"/>
    </source>
</evidence>
<evidence type="ECO:0000313" key="3">
    <source>
        <dbReference type="Proteomes" id="UP000821866"/>
    </source>
</evidence>
<name>A0A9J6DJM9_RHIMP</name>
<organism evidence="2 3">
    <name type="scientific">Rhipicephalus microplus</name>
    <name type="common">Cattle tick</name>
    <name type="synonym">Boophilus microplus</name>
    <dbReference type="NCBI Taxonomy" id="6941"/>
    <lineage>
        <taxon>Eukaryota</taxon>
        <taxon>Metazoa</taxon>
        <taxon>Ecdysozoa</taxon>
        <taxon>Arthropoda</taxon>
        <taxon>Chelicerata</taxon>
        <taxon>Arachnida</taxon>
        <taxon>Acari</taxon>
        <taxon>Parasitiformes</taxon>
        <taxon>Ixodida</taxon>
        <taxon>Ixodoidea</taxon>
        <taxon>Ixodidae</taxon>
        <taxon>Rhipicephalinae</taxon>
        <taxon>Rhipicephalus</taxon>
        <taxon>Boophilus</taxon>
    </lineage>
</organism>
<sequence length="100" mass="11226">MATPSRTEEDDAKIVPAPSRDSPKRKEKELNTNPDSHPDHGPLVNTDPGHGPNPRQGQQHHLKDSPTRVLMAVGSVDKRETFILRLTLRLNELIYFIVQA</sequence>
<dbReference type="Proteomes" id="UP000821866">
    <property type="component" value="Chromosome 7"/>
</dbReference>
<dbReference type="AlphaFoldDB" id="A0A9J6DJM9"/>
<keyword evidence="3" id="KW-1185">Reference proteome</keyword>
<protein>
    <submittedName>
        <fullName evidence="2">Uncharacterized protein</fullName>
    </submittedName>
</protein>
<accession>A0A9J6DJM9</accession>
<comment type="caution">
    <text evidence="2">The sequence shown here is derived from an EMBL/GenBank/DDBJ whole genome shotgun (WGS) entry which is preliminary data.</text>
</comment>
<reference evidence="2" key="1">
    <citation type="journal article" date="2020" name="Cell">
        <title>Large-Scale Comparative Analyses of Tick Genomes Elucidate Their Genetic Diversity and Vector Capacities.</title>
        <authorList>
            <consortium name="Tick Genome and Microbiome Consortium (TIGMIC)"/>
            <person name="Jia N."/>
            <person name="Wang J."/>
            <person name="Shi W."/>
            <person name="Du L."/>
            <person name="Sun Y."/>
            <person name="Zhan W."/>
            <person name="Jiang J.F."/>
            <person name="Wang Q."/>
            <person name="Zhang B."/>
            <person name="Ji P."/>
            <person name="Bell-Sakyi L."/>
            <person name="Cui X.M."/>
            <person name="Yuan T.T."/>
            <person name="Jiang B.G."/>
            <person name="Yang W.F."/>
            <person name="Lam T.T."/>
            <person name="Chang Q.C."/>
            <person name="Ding S.J."/>
            <person name="Wang X.J."/>
            <person name="Zhu J.G."/>
            <person name="Ruan X.D."/>
            <person name="Zhao L."/>
            <person name="Wei J.T."/>
            <person name="Ye R.Z."/>
            <person name="Que T.C."/>
            <person name="Du C.H."/>
            <person name="Zhou Y.H."/>
            <person name="Cheng J.X."/>
            <person name="Dai P.F."/>
            <person name="Guo W.B."/>
            <person name="Han X.H."/>
            <person name="Huang E.J."/>
            <person name="Li L.F."/>
            <person name="Wei W."/>
            <person name="Gao Y.C."/>
            <person name="Liu J.Z."/>
            <person name="Shao H.Z."/>
            <person name="Wang X."/>
            <person name="Wang C.C."/>
            <person name="Yang T.C."/>
            <person name="Huo Q.B."/>
            <person name="Li W."/>
            <person name="Chen H.Y."/>
            <person name="Chen S.E."/>
            <person name="Zhou L.G."/>
            <person name="Ni X.B."/>
            <person name="Tian J.H."/>
            <person name="Sheng Y."/>
            <person name="Liu T."/>
            <person name="Pan Y.S."/>
            <person name="Xia L.Y."/>
            <person name="Li J."/>
            <person name="Zhao F."/>
            <person name="Cao W.C."/>
        </authorList>
    </citation>
    <scope>NUCLEOTIDE SEQUENCE</scope>
    <source>
        <strain evidence="2">Rmic-2018</strain>
    </source>
</reference>
<proteinExistence type="predicted"/>
<gene>
    <name evidence="2" type="ORF">HPB51_023428</name>
</gene>
<feature type="compositionally biased region" description="Basic and acidic residues" evidence="1">
    <location>
        <begin position="21"/>
        <end position="40"/>
    </location>
</feature>
<dbReference type="EMBL" id="JABSTU010000009">
    <property type="protein sequence ID" value="KAH8022357.1"/>
    <property type="molecule type" value="Genomic_DNA"/>
</dbReference>
<evidence type="ECO:0000256" key="1">
    <source>
        <dbReference type="SAM" id="MobiDB-lite"/>
    </source>
</evidence>
<reference evidence="2" key="2">
    <citation type="submission" date="2021-09" db="EMBL/GenBank/DDBJ databases">
        <authorList>
            <person name="Jia N."/>
            <person name="Wang J."/>
            <person name="Shi W."/>
            <person name="Du L."/>
            <person name="Sun Y."/>
            <person name="Zhan W."/>
            <person name="Jiang J."/>
            <person name="Wang Q."/>
            <person name="Zhang B."/>
            <person name="Ji P."/>
            <person name="Sakyi L.B."/>
            <person name="Cui X."/>
            <person name="Yuan T."/>
            <person name="Jiang B."/>
            <person name="Yang W."/>
            <person name="Lam T.T.-Y."/>
            <person name="Chang Q."/>
            <person name="Ding S."/>
            <person name="Wang X."/>
            <person name="Zhu J."/>
            <person name="Ruan X."/>
            <person name="Zhao L."/>
            <person name="Wei J."/>
            <person name="Que T."/>
            <person name="Du C."/>
            <person name="Cheng J."/>
            <person name="Dai P."/>
            <person name="Han X."/>
            <person name="Huang E."/>
            <person name="Gao Y."/>
            <person name="Liu J."/>
            <person name="Shao H."/>
            <person name="Ye R."/>
            <person name="Li L."/>
            <person name="Wei W."/>
            <person name="Wang X."/>
            <person name="Wang C."/>
            <person name="Huo Q."/>
            <person name="Li W."/>
            <person name="Guo W."/>
            <person name="Chen H."/>
            <person name="Chen S."/>
            <person name="Zhou L."/>
            <person name="Zhou L."/>
            <person name="Ni X."/>
            <person name="Tian J."/>
            <person name="Zhou Y."/>
            <person name="Sheng Y."/>
            <person name="Liu T."/>
            <person name="Pan Y."/>
            <person name="Xia L."/>
            <person name="Li J."/>
            <person name="Zhao F."/>
            <person name="Cao W."/>
        </authorList>
    </citation>
    <scope>NUCLEOTIDE SEQUENCE</scope>
    <source>
        <strain evidence="2">Rmic-2018</strain>
        <tissue evidence="2">Larvae</tissue>
    </source>
</reference>
<feature type="region of interest" description="Disordered" evidence="1">
    <location>
        <begin position="1"/>
        <end position="66"/>
    </location>
</feature>